<keyword evidence="1" id="KW-0560">Oxidoreductase</keyword>
<dbReference type="Gene3D" id="3.40.50.720">
    <property type="entry name" value="NAD(P)-binding Rossmann-like Domain"/>
    <property type="match status" value="1"/>
</dbReference>
<dbReference type="InterPro" id="IPR036291">
    <property type="entry name" value="NAD(P)-bd_dom_sf"/>
</dbReference>
<evidence type="ECO:0000313" key="2">
    <source>
        <dbReference type="EMBL" id="MQM24613.1"/>
    </source>
</evidence>
<protein>
    <submittedName>
        <fullName evidence="2">SDR family NAD(P)-dependent oxidoreductase</fullName>
    </submittedName>
</protein>
<dbReference type="GO" id="GO:0016491">
    <property type="term" value="F:oxidoreductase activity"/>
    <property type="evidence" value="ECO:0007669"/>
    <property type="project" value="UniProtKB-KW"/>
</dbReference>
<dbReference type="Pfam" id="PF00106">
    <property type="entry name" value="adh_short"/>
    <property type="match status" value="1"/>
</dbReference>
<dbReference type="EMBL" id="WIAO01000002">
    <property type="protein sequence ID" value="MQM24613.1"/>
    <property type="molecule type" value="Genomic_DNA"/>
</dbReference>
<accession>A0A6L5G4N6</accession>
<organism evidence="2 3">
    <name type="scientific">Glycomyces albidus</name>
    <dbReference type="NCBI Taxonomy" id="2656774"/>
    <lineage>
        <taxon>Bacteria</taxon>
        <taxon>Bacillati</taxon>
        <taxon>Actinomycetota</taxon>
        <taxon>Actinomycetes</taxon>
        <taxon>Glycomycetales</taxon>
        <taxon>Glycomycetaceae</taxon>
        <taxon>Glycomyces</taxon>
    </lineage>
</organism>
<keyword evidence="3" id="KW-1185">Reference proteome</keyword>
<dbReference type="SUPFAM" id="SSF51735">
    <property type="entry name" value="NAD(P)-binding Rossmann-fold domains"/>
    <property type="match status" value="1"/>
</dbReference>
<dbReference type="RefSeq" id="WP_153023755.1">
    <property type="nucleotide sequence ID" value="NZ_WIAO01000002.1"/>
</dbReference>
<dbReference type="InterPro" id="IPR002347">
    <property type="entry name" value="SDR_fam"/>
</dbReference>
<dbReference type="PANTHER" id="PTHR47534:SF3">
    <property type="entry name" value="ALCOHOL DEHYDROGENASE-LIKE C-TERMINAL DOMAIN-CONTAINING PROTEIN"/>
    <property type="match status" value="1"/>
</dbReference>
<sequence length="275" mass="29656">MRTYVITGGTDGIGKGLGLHFLSRGDRVIAVASNPAKGRAFMAEAERLGAAGRARFLRADLSTVAGMRSAVAEVEADLDVLDGLVFATQRFQARREETADGLEYTFALSYLSRFVIGHELTGLLDRAAAPVVLNLAGPGGLPGRIHWDDPQLRRGYSGKTAAMQASRCNDLLGVGFPRSHPGTKIRYVLYNPLFVKTGMADPLPQPMRAVTKTLALLLAQRVERAVVPMAALMDDPPAEPVSAFRRGKPLPLTGKDFDPEAADRLHRLTLEILNG</sequence>
<name>A0A6L5G4N6_9ACTN</name>
<reference evidence="2 3" key="1">
    <citation type="submission" date="2019-10" db="EMBL/GenBank/DDBJ databases">
        <title>Glycomyces albidus sp. nov., a novel actinomycete isolated from rhizosphere soil of wheat (Triticum aestivum L.).</title>
        <authorList>
            <person name="Qian L."/>
        </authorList>
    </citation>
    <scope>NUCLEOTIDE SEQUENCE [LARGE SCALE GENOMIC DNA]</scope>
    <source>
        <strain evidence="2 3">NEAU-7082</strain>
    </source>
</reference>
<dbReference type="PANTHER" id="PTHR47534">
    <property type="entry name" value="YALI0E05731P"/>
    <property type="match status" value="1"/>
</dbReference>
<evidence type="ECO:0000313" key="3">
    <source>
        <dbReference type="Proteomes" id="UP000477750"/>
    </source>
</evidence>
<dbReference type="AlphaFoldDB" id="A0A6L5G4N6"/>
<comment type="caution">
    <text evidence="2">The sequence shown here is derived from an EMBL/GenBank/DDBJ whole genome shotgun (WGS) entry which is preliminary data.</text>
</comment>
<gene>
    <name evidence="2" type="ORF">GFD30_03320</name>
</gene>
<dbReference type="InterPro" id="IPR052228">
    <property type="entry name" value="Sec_Metab_Biosynth_Oxidored"/>
</dbReference>
<evidence type="ECO:0000256" key="1">
    <source>
        <dbReference type="ARBA" id="ARBA00023002"/>
    </source>
</evidence>
<proteinExistence type="predicted"/>
<dbReference type="Proteomes" id="UP000477750">
    <property type="component" value="Unassembled WGS sequence"/>
</dbReference>